<dbReference type="NCBIfam" id="TIGR00817">
    <property type="entry name" value="tpt"/>
    <property type="match status" value="1"/>
</dbReference>
<dbReference type="GO" id="GO:0015605">
    <property type="term" value="F:organophosphate ester transmembrane transporter activity"/>
    <property type="evidence" value="ECO:0007669"/>
    <property type="project" value="UniProtKB-ARBA"/>
</dbReference>
<reference evidence="12 13" key="1">
    <citation type="journal article" date="2019" name="Sci. Rep.">
        <title>A high-quality genome of Eragrostis curvula grass provides insights into Poaceae evolution and supports new strategies to enhance forage quality.</title>
        <authorList>
            <person name="Carballo J."/>
            <person name="Santos B.A.C.M."/>
            <person name="Zappacosta D."/>
            <person name="Garbus I."/>
            <person name="Selva J.P."/>
            <person name="Gallo C.A."/>
            <person name="Diaz A."/>
            <person name="Albertini E."/>
            <person name="Caccamo M."/>
            <person name="Echenique V."/>
        </authorList>
    </citation>
    <scope>NUCLEOTIDE SEQUENCE [LARGE SCALE GENOMIC DNA]</scope>
    <source>
        <strain evidence="13">cv. Victoria</strain>
        <tissue evidence="12">Leaf</tissue>
    </source>
</reference>
<dbReference type="Pfam" id="PF03151">
    <property type="entry name" value="TPT"/>
    <property type="match status" value="1"/>
</dbReference>
<feature type="transmembrane region" description="Helical" evidence="10">
    <location>
        <begin position="263"/>
        <end position="282"/>
    </location>
</feature>
<evidence type="ECO:0000256" key="3">
    <source>
        <dbReference type="ARBA" id="ARBA00022528"/>
    </source>
</evidence>
<dbReference type="InterPro" id="IPR004853">
    <property type="entry name" value="Sugar_P_trans_dom"/>
</dbReference>
<dbReference type="AlphaFoldDB" id="A0A5J9VTT5"/>
<evidence type="ECO:0000259" key="11">
    <source>
        <dbReference type="Pfam" id="PF03151"/>
    </source>
</evidence>
<dbReference type="Gramene" id="TVU38814">
    <property type="protein sequence ID" value="TVU38814"/>
    <property type="gene ID" value="EJB05_12206"/>
</dbReference>
<dbReference type="InterPro" id="IPR050186">
    <property type="entry name" value="TPT_transporter"/>
</dbReference>
<dbReference type="InterPro" id="IPR037185">
    <property type="entry name" value="EmrE-like"/>
</dbReference>
<sequence>THTHTSHPPQPPRLLPPSDKTTRRPRRLKMLAAVASVKPSAASAMAIAKPAFKPLHLPPLPAAAGTRPLSLSVSARPLYRQESLLLAAAARNDRAAPPAATADGARSVNVAAPEETSRRAKIGVYFATWWALNVIFNIYNKKVLNAFPYPWLTSALALAAGSAIMLVSWATRIAEVPDVDLDFWKALSPVAIAHTIGHVAATVSMAKVAVSFTHIIKSGEPAFTVLVSRFFLGEHFPAPVYFSLLPIIGGCALAAVTELNFNMIGFMGAMISNLAFVFRNIFSKKGMKGKSISGMNYYACLSMLSLVILLPFAFAIEGPKVWAAGWQKAVAEIGPNFVWWVAAQSVFYHLYNQVSYMSLDEISPLTFSIGNTMKRISVIVASIIIFQTPVQPINALGAAIAILGTFMYSQAK</sequence>
<comment type="subcellular location">
    <subcellularLocation>
        <location evidence="1">Plastid</location>
        <location evidence="1">Chloroplast membrane</location>
        <topology evidence="1">Multi-pass membrane protein</topology>
    </subcellularLocation>
</comment>
<dbReference type="PANTHER" id="PTHR11132">
    <property type="entry name" value="SOLUTE CARRIER FAMILY 35"/>
    <property type="match status" value="1"/>
</dbReference>
<feature type="domain" description="Sugar phosphate transporter" evidence="11">
    <location>
        <begin position="121"/>
        <end position="409"/>
    </location>
</feature>
<keyword evidence="6" id="KW-0809">Transit peptide</keyword>
<evidence type="ECO:0000256" key="4">
    <source>
        <dbReference type="ARBA" id="ARBA00022640"/>
    </source>
</evidence>
<dbReference type="InterPro" id="IPR004696">
    <property type="entry name" value="Tpt_PEP_transl"/>
</dbReference>
<evidence type="ECO:0000256" key="1">
    <source>
        <dbReference type="ARBA" id="ARBA00004508"/>
    </source>
</evidence>
<evidence type="ECO:0000256" key="5">
    <source>
        <dbReference type="ARBA" id="ARBA00022692"/>
    </source>
</evidence>
<protein>
    <recommendedName>
        <fullName evidence="11">Sugar phosphate transporter domain-containing protein</fullName>
    </recommendedName>
</protein>
<name>A0A5J9VTT5_9POAL</name>
<gene>
    <name evidence="12" type="ORF">EJB05_12206</name>
</gene>
<keyword evidence="5 10" id="KW-0812">Transmembrane</keyword>
<evidence type="ECO:0000313" key="12">
    <source>
        <dbReference type="EMBL" id="TVU38814.1"/>
    </source>
</evidence>
<feature type="transmembrane region" description="Helical" evidence="10">
    <location>
        <begin position="393"/>
        <end position="411"/>
    </location>
</feature>
<organism evidence="12 13">
    <name type="scientific">Eragrostis curvula</name>
    <name type="common">weeping love grass</name>
    <dbReference type="NCBI Taxonomy" id="38414"/>
    <lineage>
        <taxon>Eukaryota</taxon>
        <taxon>Viridiplantae</taxon>
        <taxon>Streptophyta</taxon>
        <taxon>Embryophyta</taxon>
        <taxon>Tracheophyta</taxon>
        <taxon>Spermatophyta</taxon>
        <taxon>Magnoliopsida</taxon>
        <taxon>Liliopsida</taxon>
        <taxon>Poales</taxon>
        <taxon>Poaceae</taxon>
        <taxon>PACMAD clade</taxon>
        <taxon>Chloridoideae</taxon>
        <taxon>Eragrostideae</taxon>
        <taxon>Eragrostidinae</taxon>
        <taxon>Eragrostis</taxon>
    </lineage>
</organism>
<comment type="caution">
    <text evidence="12">The sequence shown here is derived from an EMBL/GenBank/DDBJ whole genome shotgun (WGS) entry which is preliminary data.</text>
</comment>
<keyword evidence="2" id="KW-0813">Transport</keyword>
<keyword evidence="3" id="KW-0150">Chloroplast</keyword>
<keyword evidence="8 10" id="KW-0472">Membrane</keyword>
<evidence type="ECO:0000256" key="7">
    <source>
        <dbReference type="ARBA" id="ARBA00022989"/>
    </source>
</evidence>
<feature type="transmembrane region" description="Helical" evidence="10">
    <location>
        <begin position="294"/>
        <end position="316"/>
    </location>
</feature>
<keyword evidence="13" id="KW-1185">Reference proteome</keyword>
<feature type="region of interest" description="Disordered" evidence="9">
    <location>
        <begin position="1"/>
        <end position="24"/>
    </location>
</feature>
<evidence type="ECO:0000256" key="9">
    <source>
        <dbReference type="SAM" id="MobiDB-lite"/>
    </source>
</evidence>
<evidence type="ECO:0000256" key="2">
    <source>
        <dbReference type="ARBA" id="ARBA00022448"/>
    </source>
</evidence>
<dbReference type="EMBL" id="RWGY01000007">
    <property type="protein sequence ID" value="TVU38814.1"/>
    <property type="molecule type" value="Genomic_DNA"/>
</dbReference>
<feature type="transmembrane region" description="Helical" evidence="10">
    <location>
        <begin position="151"/>
        <end position="171"/>
    </location>
</feature>
<dbReference type="GO" id="GO:0031969">
    <property type="term" value="C:chloroplast membrane"/>
    <property type="evidence" value="ECO:0007669"/>
    <property type="project" value="UniProtKB-SubCell"/>
</dbReference>
<dbReference type="OrthoDB" id="6418713at2759"/>
<dbReference type="GO" id="GO:0015718">
    <property type="term" value="P:monocarboxylic acid transport"/>
    <property type="evidence" value="ECO:0007669"/>
    <property type="project" value="UniProtKB-ARBA"/>
</dbReference>
<dbReference type="SUPFAM" id="SSF103481">
    <property type="entry name" value="Multidrug resistance efflux transporter EmrE"/>
    <property type="match status" value="1"/>
</dbReference>
<dbReference type="Proteomes" id="UP000324897">
    <property type="component" value="Chromosome 4"/>
</dbReference>
<keyword evidence="7 10" id="KW-1133">Transmembrane helix</keyword>
<evidence type="ECO:0000256" key="6">
    <source>
        <dbReference type="ARBA" id="ARBA00022946"/>
    </source>
</evidence>
<evidence type="ECO:0000256" key="10">
    <source>
        <dbReference type="SAM" id="Phobius"/>
    </source>
</evidence>
<evidence type="ECO:0000256" key="8">
    <source>
        <dbReference type="ARBA" id="ARBA00023136"/>
    </source>
</evidence>
<accession>A0A5J9VTT5</accession>
<feature type="non-terminal residue" evidence="12">
    <location>
        <position position="1"/>
    </location>
</feature>
<proteinExistence type="predicted"/>
<evidence type="ECO:0000313" key="13">
    <source>
        <dbReference type="Proteomes" id="UP000324897"/>
    </source>
</evidence>
<dbReference type="GO" id="GO:0046943">
    <property type="term" value="F:carboxylic acid transmembrane transporter activity"/>
    <property type="evidence" value="ECO:0007669"/>
    <property type="project" value="UniProtKB-ARBA"/>
</dbReference>
<feature type="transmembrane region" description="Helical" evidence="10">
    <location>
        <begin position="236"/>
        <end position="257"/>
    </location>
</feature>
<feature type="transmembrane region" description="Helical" evidence="10">
    <location>
        <begin position="122"/>
        <end position="139"/>
    </location>
</feature>
<keyword evidence="4" id="KW-0934">Plastid</keyword>